<dbReference type="AlphaFoldDB" id="A0A9Q1KMJ2"/>
<keyword evidence="1" id="KW-1133">Transmembrane helix</keyword>
<gene>
    <name evidence="2" type="ORF">Cgig2_000935</name>
</gene>
<keyword evidence="1" id="KW-0812">Transmembrane</keyword>
<keyword evidence="3" id="KW-1185">Reference proteome</keyword>
<name>A0A9Q1KMJ2_9CARY</name>
<sequence length="160" mass="17738">MDSLYASPTLLSGSFTFPSGFMSAQFISRHDSKSNFLMDRLPLLARICSSNVMKLKTSKKTHGMPRSYFFFKLNCGAYELHSVGSTPDLCSGTSCTSKNKTKTFIGPVVTCAALFVLLLAASISFLVFTRRKKQSMKPYIVTSIMLACYGLDQSSYFLQK</sequence>
<comment type="caution">
    <text evidence="2">The sequence shown here is derived from an EMBL/GenBank/DDBJ whole genome shotgun (WGS) entry which is preliminary data.</text>
</comment>
<keyword evidence="1" id="KW-0472">Membrane</keyword>
<proteinExistence type="predicted"/>
<evidence type="ECO:0000313" key="2">
    <source>
        <dbReference type="EMBL" id="KAJ8446138.1"/>
    </source>
</evidence>
<dbReference type="Proteomes" id="UP001153076">
    <property type="component" value="Unassembled WGS sequence"/>
</dbReference>
<protein>
    <submittedName>
        <fullName evidence="2">Uncharacterized protein</fullName>
    </submittedName>
</protein>
<accession>A0A9Q1KMJ2</accession>
<feature type="transmembrane region" description="Helical" evidence="1">
    <location>
        <begin position="104"/>
        <end position="127"/>
    </location>
</feature>
<evidence type="ECO:0000313" key="3">
    <source>
        <dbReference type="Proteomes" id="UP001153076"/>
    </source>
</evidence>
<evidence type="ECO:0000256" key="1">
    <source>
        <dbReference type="SAM" id="Phobius"/>
    </source>
</evidence>
<organism evidence="2 3">
    <name type="scientific">Carnegiea gigantea</name>
    <dbReference type="NCBI Taxonomy" id="171969"/>
    <lineage>
        <taxon>Eukaryota</taxon>
        <taxon>Viridiplantae</taxon>
        <taxon>Streptophyta</taxon>
        <taxon>Embryophyta</taxon>
        <taxon>Tracheophyta</taxon>
        <taxon>Spermatophyta</taxon>
        <taxon>Magnoliopsida</taxon>
        <taxon>eudicotyledons</taxon>
        <taxon>Gunneridae</taxon>
        <taxon>Pentapetalae</taxon>
        <taxon>Caryophyllales</taxon>
        <taxon>Cactineae</taxon>
        <taxon>Cactaceae</taxon>
        <taxon>Cactoideae</taxon>
        <taxon>Echinocereeae</taxon>
        <taxon>Carnegiea</taxon>
    </lineage>
</organism>
<reference evidence="2" key="1">
    <citation type="submission" date="2022-04" db="EMBL/GenBank/DDBJ databases">
        <title>Carnegiea gigantea Genome sequencing and assembly v2.</title>
        <authorList>
            <person name="Copetti D."/>
            <person name="Sanderson M.J."/>
            <person name="Burquez A."/>
            <person name="Wojciechowski M.F."/>
        </authorList>
    </citation>
    <scope>NUCLEOTIDE SEQUENCE</scope>
    <source>
        <strain evidence="2">SGP5-SGP5p</strain>
        <tissue evidence="2">Aerial part</tissue>
    </source>
</reference>
<dbReference type="EMBL" id="JAKOGI010000059">
    <property type="protein sequence ID" value="KAJ8446138.1"/>
    <property type="molecule type" value="Genomic_DNA"/>
</dbReference>